<reference evidence="3" key="1">
    <citation type="journal article" date="2012" name="Nature">
        <title>The tomato genome sequence provides insights into fleshy fruit evolution.</title>
        <authorList>
            <consortium name="Tomato Genome Consortium"/>
        </authorList>
    </citation>
    <scope>NUCLEOTIDE SEQUENCE [LARGE SCALE GENOMIC DNA]</scope>
    <source>
        <strain evidence="3">cv. Heinz 1706</strain>
    </source>
</reference>
<dbReference type="Gramene" id="Solyc03g098745.1.1">
    <property type="protein sequence ID" value="Solyc03g098745.1.1"/>
    <property type="gene ID" value="Solyc03g098745.1"/>
</dbReference>
<protein>
    <recommendedName>
        <fullName evidence="2">Reverse transcriptase Ty1/copia-type domain-containing protein</fullName>
    </recommendedName>
</protein>
<dbReference type="Pfam" id="PF07727">
    <property type="entry name" value="RVT_2"/>
    <property type="match status" value="1"/>
</dbReference>
<dbReference type="Proteomes" id="UP000004994">
    <property type="component" value="Chromosome 3"/>
</dbReference>
<evidence type="ECO:0000313" key="3">
    <source>
        <dbReference type="EnsemblPlants" id="Solyc03g098745.1.1"/>
    </source>
</evidence>
<keyword evidence="4" id="KW-1185">Reference proteome</keyword>
<evidence type="ECO:0000256" key="1">
    <source>
        <dbReference type="SAM" id="MobiDB-lite"/>
    </source>
</evidence>
<dbReference type="EnsemblPlants" id="Solyc03g098745.1.1">
    <property type="protein sequence ID" value="Solyc03g098745.1.1"/>
    <property type="gene ID" value="Solyc03g098745.1"/>
</dbReference>
<dbReference type="InterPro" id="IPR043502">
    <property type="entry name" value="DNA/RNA_pol_sf"/>
</dbReference>
<accession>A0A3Q7GDM6</accession>
<reference evidence="3" key="2">
    <citation type="submission" date="2019-01" db="UniProtKB">
        <authorList>
            <consortium name="EnsemblPlants"/>
        </authorList>
    </citation>
    <scope>IDENTIFICATION</scope>
    <source>
        <strain evidence="3">cv. Heinz 1706</strain>
    </source>
</reference>
<sequence>MVYAMIVGDENQKAVVNGVNDISAALESSVALYYKASSSSSVSQKIKRNTLLICDFCKCKSHIKEFCYKIVGWENISEQHQSSSGTTSVNRTVSAAEKGVQQLLQGCTFTKDQYDHILKMVQQKSEPAVCNTANTTDTGARNHMVSSLNMLNKNTVHELEVSKPVYLPNGTTTQVSRCSPTNVSHETPTMSSFNEIDHSESPTVDNESEQGTILVLVYVDDMLITGSSLKLIEDTKKALQQVFKMKDLGELKYFLGIEFTRSAAGILMHQRKYTLELIAEVGLTAAKPAGTPIDINDKLTSKLYDEHVNKEQEESDDPLVDQTTYQKIIGKLLYLNMTRPDISFSTQTLSQFLQQPKGSHFDAALRVIRYLKKQPGQGLLLASESDGQVTAFCDADWASVHSLGSL</sequence>
<dbReference type="InterPro" id="IPR013103">
    <property type="entry name" value="RVT_2"/>
</dbReference>
<organism evidence="3">
    <name type="scientific">Solanum lycopersicum</name>
    <name type="common">Tomato</name>
    <name type="synonym">Lycopersicon esculentum</name>
    <dbReference type="NCBI Taxonomy" id="4081"/>
    <lineage>
        <taxon>Eukaryota</taxon>
        <taxon>Viridiplantae</taxon>
        <taxon>Streptophyta</taxon>
        <taxon>Embryophyta</taxon>
        <taxon>Tracheophyta</taxon>
        <taxon>Spermatophyta</taxon>
        <taxon>Magnoliopsida</taxon>
        <taxon>eudicotyledons</taxon>
        <taxon>Gunneridae</taxon>
        <taxon>Pentapetalae</taxon>
        <taxon>asterids</taxon>
        <taxon>lamiids</taxon>
        <taxon>Solanales</taxon>
        <taxon>Solanaceae</taxon>
        <taxon>Solanoideae</taxon>
        <taxon>Solaneae</taxon>
        <taxon>Solanum</taxon>
        <taxon>Solanum subgen. Lycopersicon</taxon>
    </lineage>
</organism>
<dbReference type="OMA" id="MANCTFI"/>
<feature type="compositionally biased region" description="Polar residues" evidence="1">
    <location>
        <begin position="172"/>
        <end position="194"/>
    </location>
</feature>
<dbReference type="STRING" id="4081.A0A3Q7GDM6"/>
<dbReference type="SUPFAM" id="SSF56672">
    <property type="entry name" value="DNA/RNA polymerases"/>
    <property type="match status" value="1"/>
</dbReference>
<proteinExistence type="predicted"/>
<evidence type="ECO:0000259" key="2">
    <source>
        <dbReference type="Pfam" id="PF07727"/>
    </source>
</evidence>
<feature type="domain" description="Reverse transcriptase Ty1/copia-type" evidence="2">
    <location>
        <begin position="208"/>
        <end position="293"/>
    </location>
</feature>
<dbReference type="PANTHER" id="PTHR11439:SF499">
    <property type="entry name" value="PPC DOMAIN-CONTAINING PROTEIN"/>
    <property type="match status" value="1"/>
</dbReference>
<dbReference type="AlphaFoldDB" id="A0A3Q7GDM6"/>
<dbReference type="PANTHER" id="PTHR11439">
    <property type="entry name" value="GAG-POL-RELATED RETROTRANSPOSON"/>
    <property type="match status" value="1"/>
</dbReference>
<evidence type="ECO:0000313" key="4">
    <source>
        <dbReference type="Proteomes" id="UP000004994"/>
    </source>
</evidence>
<dbReference type="InParanoid" id="A0A3Q7GDM6"/>
<name>A0A3Q7GDM6_SOLLC</name>
<feature type="region of interest" description="Disordered" evidence="1">
    <location>
        <begin position="172"/>
        <end position="205"/>
    </location>
</feature>